<evidence type="ECO:0000313" key="1">
    <source>
        <dbReference type="EMBL" id="HAS6676913.1"/>
    </source>
</evidence>
<protein>
    <submittedName>
        <fullName evidence="1">Uncharacterized protein</fullName>
    </submittedName>
</protein>
<evidence type="ECO:0000313" key="2">
    <source>
        <dbReference type="EMBL" id="QHH12836.1"/>
    </source>
</evidence>
<dbReference type="Proteomes" id="UP000464718">
    <property type="component" value="Chromosome ii"/>
</dbReference>
<dbReference type="EMBL" id="CP034299">
    <property type="protein sequence ID" value="QHH12836.1"/>
    <property type="molecule type" value="Genomic_DNA"/>
</dbReference>
<evidence type="ECO:0000313" key="3">
    <source>
        <dbReference type="Proteomes" id="UP000464718"/>
    </source>
</evidence>
<name>A0A2S1MGZ5_VIBPH</name>
<organism evidence="1">
    <name type="scientific">Vibrio parahaemolyticus</name>
    <dbReference type="NCBI Taxonomy" id="670"/>
    <lineage>
        <taxon>Bacteria</taxon>
        <taxon>Pseudomonadati</taxon>
        <taxon>Pseudomonadota</taxon>
        <taxon>Gammaproteobacteria</taxon>
        <taxon>Vibrionales</taxon>
        <taxon>Vibrionaceae</taxon>
        <taxon>Vibrio</taxon>
    </lineage>
</organism>
<dbReference type="AlphaFoldDB" id="A0A2S1MGZ5"/>
<accession>A0A2S1MGZ5</accession>
<sequence length="58" mass="6619">MLMLVTSEYPTLLMSDRGKSAGVKNRKRMLVAFLSRFFNFSTSQFLCFTLLLHEGAGR</sequence>
<reference evidence="1" key="3">
    <citation type="submission" date="2019-12" db="EMBL/GenBank/DDBJ databases">
        <authorList>
            <consortium name="NCBI Pathogen Detection Project"/>
        </authorList>
    </citation>
    <scope>NUCLEOTIDE SEQUENCE</scope>
    <source>
        <strain evidence="1">1930</strain>
    </source>
</reference>
<reference evidence="2 3" key="2">
    <citation type="submission" date="2018-12" db="EMBL/GenBank/DDBJ databases">
        <title>Genomic insights into the evolutionary origins and pathogenicity of five Vibrio parahaemolyticus strains isolated from the shrimp with acute hepatopancreatic necrosis disease (AHPND).</title>
        <authorList>
            <person name="Yang Q."/>
            <person name="Dong X."/>
            <person name="Xie G."/>
            <person name="Fu S."/>
            <person name="Zou P."/>
            <person name="Sun J."/>
            <person name="Wang Y."/>
            <person name="Huang J."/>
        </authorList>
    </citation>
    <scope>NUCLEOTIDE SEQUENCE [LARGE SCALE GENOMIC DNA]</scope>
    <source>
        <strain evidence="2 3">20160303005-1</strain>
    </source>
</reference>
<gene>
    <name evidence="2" type="ORF">EHC69_19085</name>
    <name evidence="1" type="ORF">I7278_08835</name>
</gene>
<reference evidence="1" key="1">
    <citation type="journal article" date="2018" name="Genome Biol.">
        <title>SKESA: strategic k-mer extension for scrupulous assemblies.</title>
        <authorList>
            <person name="Souvorov A."/>
            <person name="Agarwala R."/>
            <person name="Lipman D.J."/>
        </authorList>
    </citation>
    <scope>NUCLEOTIDE SEQUENCE</scope>
    <source>
        <strain evidence="1">1930</strain>
    </source>
</reference>
<dbReference type="EMBL" id="DACQKT010000003">
    <property type="protein sequence ID" value="HAS6676913.1"/>
    <property type="molecule type" value="Genomic_DNA"/>
</dbReference>
<proteinExistence type="predicted"/>
<dbReference type="Proteomes" id="UP000856022">
    <property type="component" value="Unassembled WGS sequence"/>
</dbReference>